<organism evidence="1 2">
    <name type="scientific">Enterococcus faecium</name>
    <name type="common">Streptococcus faecium</name>
    <dbReference type="NCBI Taxonomy" id="1352"/>
    <lineage>
        <taxon>Bacteria</taxon>
        <taxon>Bacillati</taxon>
        <taxon>Bacillota</taxon>
        <taxon>Bacilli</taxon>
        <taxon>Lactobacillales</taxon>
        <taxon>Enterococcaceae</taxon>
        <taxon>Enterococcus</taxon>
    </lineage>
</organism>
<gene>
    <name evidence="1" type="ORF">AWT83_03800</name>
</gene>
<protein>
    <submittedName>
        <fullName evidence="1">Peptidase U32</fullName>
    </submittedName>
</protein>
<dbReference type="InterPro" id="IPR051454">
    <property type="entry name" value="RNA/ubiquinone_mod_enzymes"/>
</dbReference>
<evidence type="ECO:0000313" key="2">
    <source>
        <dbReference type="Proteomes" id="UP000070452"/>
    </source>
</evidence>
<dbReference type="InterPro" id="IPR001539">
    <property type="entry name" value="Peptidase_U32"/>
</dbReference>
<dbReference type="Pfam" id="PF01136">
    <property type="entry name" value="Peptidase_U32"/>
    <property type="match status" value="1"/>
</dbReference>
<dbReference type="Proteomes" id="UP000070452">
    <property type="component" value="Unassembled WGS sequence"/>
</dbReference>
<name>A0A132P5S8_ENTFC</name>
<proteinExistence type="predicted"/>
<dbReference type="PANTHER" id="PTHR30217">
    <property type="entry name" value="PEPTIDASE U32 FAMILY"/>
    <property type="match status" value="1"/>
</dbReference>
<reference evidence="1 2" key="1">
    <citation type="submission" date="2016-01" db="EMBL/GenBank/DDBJ databases">
        <title>Molecular Mechanisms for transfer of large genomic segments between Enterococcus faecium strains.</title>
        <authorList>
            <person name="Garcia-Solache M.A."/>
            <person name="Lebreton F."/>
            <person name="Mclaughlin R.E."/>
            <person name="Whiteaker J.D."/>
            <person name="Gilmore M.S."/>
            <person name="Rice L.B."/>
        </authorList>
    </citation>
    <scope>NUCLEOTIDE SEQUENCE [LARGE SCALE GENOMIC DNA]</scope>
    <source>
        <strain evidence="1 2">D344RRF x C68</strain>
    </source>
</reference>
<evidence type="ECO:0000313" key="1">
    <source>
        <dbReference type="EMBL" id="KWX17670.1"/>
    </source>
</evidence>
<accession>A0A132P5S8</accession>
<dbReference type="RefSeq" id="WP_060775924.1">
    <property type="nucleotide sequence ID" value="NZ_LOQQ01000053.1"/>
</dbReference>
<dbReference type="PANTHER" id="PTHR30217:SF12">
    <property type="entry name" value="U32 FAMILY PEPTIDASE"/>
    <property type="match status" value="1"/>
</dbReference>
<comment type="caution">
    <text evidence="1">The sequence shown here is derived from an EMBL/GenBank/DDBJ whole genome shotgun (WGS) entry which is preliminary data.</text>
</comment>
<sequence length="307" mass="35362">MIELITTVETIEQAEQLLAAGADTLYFGEEQFGLRLPASFTREEQRQLVELAHKYGKKANIAVNGIIHPEKMKNVPEYLAFLKEINVDVITVGNTGIIYTMKKNPELRIPYIYDAETLVTSARQINFWAKKGAVGAVLAREVPFEEMKAMEEKLDIPVETLVYGATCIHQSKRPLLQNYYNYTKQDEQKDRERGLFISEPKKEETHYSIYEDSHGTHIFASNDLNLSNELNELYQHHYCTWKLDGLFTPGEKFVNITRLFAEAKKQILEGSWDQEKAEKMTSEISKLHPENRELDTGFFYIDPSAIK</sequence>
<dbReference type="AlphaFoldDB" id="A0A132P5S8"/>
<dbReference type="EMBL" id="LRHK01000001">
    <property type="protein sequence ID" value="KWX17670.1"/>
    <property type="molecule type" value="Genomic_DNA"/>
</dbReference>